<feature type="compositionally biased region" description="Polar residues" evidence="1">
    <location>
        <begin position="273"/>
        <end position="286"/>
    </location>
</feature>
<dbReference type="EMBL" id="KV918882">
    <property type="protein sequence ID" value="OSX76017.1"/>
    <property type="molecule type" value="Genomic_DNA"/>
</dbReference>
<keyword evidence="3" id="KW-1185">Reference proteome</keyword>
<proteinExistence type="predicted"/>
<feature type="region of interest" description="Disordered" evidence="1">
    <location>
        <begin position="240"/>
        <end position="306"/>
    </location>
</feature>
<gene>
    <name evidence="2" type="ORF">BU14_0209s0009</name>
</gene>
<organism evidence="2 3">
    <name type="scientific">Porphyra umbilicalis</name>
    <name type="common">Purple laver</name>
    <name type="synonym">Red alga</name>
    <dbReference type="NCBI Taxonomy" id="2786"/>
    <lineage>
        <taxon>Eukaryota</taxon>
        <taxon>Rhodophyta</taxon>
        <taxon>Bangiophyceae</taxon>
        <taxon>Bangiales</taxon>
        <taxon>Bangiaceae</taxon>
        <taxon>Porphyra</taxon>
    </lineage>
</organism>
<evidence type="ECO:0000313" key="2">
    <source>
        <dbReference type="EMBL" id="OSX76017.1"/>
    </source>
</evidence>
<accession>A0A1X6P594</accession>
<dbReference type="Proteomes" id="UP000218209">
    <property type="component" value="Unassembled WGS sequence"/>
</dbReference>
<dbReference type="AlphaFoldDB" id="A0A1X6P594"/>
<evidence type="ECO:0000256" key="1">
    <source>
        <dbReference type="SAM" id="MobiDB-lite"/>
    </source>
</evidence>
<reference evidence="2 3" key="1">
    <citation type="submission" date="2017-03" db="EMBL/GenBank/DDBJ databases">
        <title>WGS assembly of Porphyra umbilicalis.</title>
        <authorList>
            <person name="Brawley S.H."/>
            <person name="Blouin N.A."/>
            <person name="Ficko-Blean E."/>
            <person name="Wheeler G.L."/>
            <person name="Lohr M."/>
            <person name="Goodson H.V."/>
            <person name="Jenkins J.W."/>
            <person name="Blaby-Haas C.E."/>
            <person name="Helliwell K.E."/>
            <person name="Chan C."/>
            <person name="Marriage T."/>
            <person name="Bhattacharya D."/>
            <person name="Klein A.S."/>
            <person name="Badis Y."/>
            <person name="Brodie J."/>
            <person name="Cao Y."/>
            <person name="Collen J."/>
            <person name="Dittami S.M."/>
            <person name="Gachon C.M."/>
            <person name="Green B.R."/>
            <person name="Karpowicz S."/>
            <person name="Kim J.W."/>
            <person name="Kudahl U."/>
            <person name="Lin S."/>
            <person name="Michel G."/>
            <person name="Mittag M."/>
            <person name="Olson B.J."/>
            <person name="Pangilinan J."/>
            <person name="Peng Y."/>
            <person name="Qiu H."/>
            <person name="Shu S."/>
            <person name="Singer J.T."/>
            <person name="Smith A.G."/>
            <person name="Sprecher B.N."/>
            <person name="Wagner V."/>
            <person name="Wang W."/>
            <person name="Wang Z.-Y."/>
            <person name="Yan J."/>
            <person name="Yarish C."/>
            <person name="Zoeuner-Riek S."/>
            <person name="Zhuang Y."/>
            <person name="Zou Y."/>
            <person name="Lindquist E.A."/>
            <person name="Grimwood J."/>
            <person name="Barry K."/>
            <person name="Rokhsar D.S."/>
            <person name="Schmutz J."/>
            <person name="Stiller J.W."/>
            <person name="Grossman A.R."/>
            <person name="Prochnik S.E."/>
        </authorList>
    </citation>
    <scope>NUCLEOTIDE SEQUENCE [LARGE SCALE GENOMIC DNA]</scope>
    <source>
        <strain evidence="2">4086291</strain>
    </source>
</reference>
<protein>
    <submittedName>
        <fullName evidence="2">Uncharacterized protein</fullName>
    </submittedName>
</protein>
<sequence length="436" mass="44566">MGAFPATLSPVVSALSVGLPCLLDAAAHDRVTTTILTRREVMGRADADALRDALDAAAADAATSSAASATLVDAGVALLDAVETFQAASTTAASAETAASAAVTDAAAAARSLAAAAAVDSNDMAIVAVKAADTASKAERLSAAAAVERAVVAGTEATLRLALRFERVARRVAAADKAKAMASAAALRRTQAAAVAAMVAADTPPVDKMALLSVAPSAVPTSDTSTTVAKERMVKVATPKRAMASRVPTLRDSATPPTTPCNTRVVKGLSPRCTPTNRPSSCTTRSGAVEYTPSLSPSTNKTRRRTRPPMYAGALEADAPAAASASTPSRTQHVTAMTALAADVAARGARTRRPSTAETVSVVQRFVSQRLLASAAPIDKDPYRGERRGMEEEEEVEGAIRGIGRGCVLGVMHALVGAAVEAVRLDDARAPWHLWP</sequence>
<evidence type="ECO:0000313" key="3">
    <source>
        <dbReference type="Proteomes" id="UP000218209"/>
    </source>
</evidence>
<name>A0A1X6P594_PORUM</name>